<evidence type="ECO:0000313" key="3">
    <source>
        <dbReference type="EMBL" id="SIS28683.1"/>
    </source>
</evidence>
<dbReference type="EMBL" id="CP033926">
    <property type="protein sequence ID" value="AZA99008.1"/>
    <property type="molecule type" value="Genomic_DNA"/>
</dbReference>
<keyword evidence="1" id="KW-0472">Membrane</keyword>
<keyword evidence="5" id="KW-1185">Reference proteome</keyword>
<organism evidence="3 4">
    <name type="scientific">Chryseobacterium joostei</name>
    <dbReference type="NCBI Taxonomy" id="112234"/>
    <lineage>
        <taxon>Bacteria</taxon>
        <taxon>Pseudomonadati</taxon>
        <taxon>Bacteroidota</taxon>
        <taxon>Flavobacteriia</taxon>
        <taxon>Flavobacteriales</taxon>
        <taxon>Weeksellaceae</taxon>
        <taxon>Chryseobacterium group</taxon>
        <taxon>Chryseobacterium</taxon>
    </lineage>
</organism>
<proteinExistence type="predicted"/>
<dbReference type="Proteomes" id="UP000279541">
    <property type="component" value="Chromosome"/>
</dbReference>
<accession>A0A1N7HV17</accession>
<dbReference type="OrthoDB" id="1191211at2"/>
<dbReference type="RefSeq" id="WP_076351379.1">
    <property type="nucleotide sequence ID" value="NZ_CP033926.1"/>
</dbReference>
<dbReference type="KEGG" id="cjt:EG359_05040"/>
<dbReference type="Proteomes" id="UP000186106">
    <property type="component" value="Unassembled WGS sequence"/>
</dbReference>
<reference evidence="2 5" key="2">
    <citation type="submission" date="2018-11" db="EMBL/GenBank/DDBJ databases">
        <title>Proposal to divide the Flavobacteriaceae and reorganize its genera based on Amino Acid Identity values calculated from whole genome sequences.</title>
        <authorList>
            <person name="Nicholson A.C."/>
            <person name="Gulvik C.A."/>
            <person name="Whitney A.M."/>
            <person name="Humrighouse B.W."/>
            <person name="Bell M."/>
            <person name="Holmes B."/>
            <person name="Steigerwalt A.G."/>
            <person name="Villarma A."/>
            <person name="Sheth M."/>
            <person name="Batra D."/>
            <person name="Pryor J."/>
            <person name="Bernardet J.-F."/>
            <person name="Hugo C."/>
            <person name="Kampfer P."/>
            <person name="Newman J."/>
            <person name="McQuiston J.R."/>
        </authorList>
    </citation>
    <scope>NUCLEOTIDE SEQUENCE [LARGE SCALE GENOMIC DNA]</scope>
    <source>
        <strain evidence="2 5">DSM 16927</strain>
    </source>
</reference>
<keyword evidence="1" id="KW-0812">Transmembrane</keyword>
<dbReference type="EMBL" id="FTNZ01000001">
    <property type="protein sequence ID" value="SIS28683.1"/>
    <property type="molecule type" value="Genomic_DNA"/>
</dbReference>
<name>A0A1N7HV17_9FLAO</name>
<feature type="transmembrane region" description="Helical" evidence="1">
    <location>
        <begin position="6"/>
        <end position="28"/>
    </location>
</feature>
<evidence type="ECO:0000256" key="1">
    <source>
        <dbReference type="SAM" id="Phobius"/>
    </source>
</evidence>
<gene>
    <name evidence="2" type="ORF">EG359_05040</name>
    <name evidence="3" type="ORF">SAMN05421768_101354</name>
</gene>
<evidence type="ECO:0000313" key="4">
    <source>
        <dbReference type="Proteomes" id="UP000186106"/>
    </source>
</evidence>
<evidence type="ECO:0000313" key="5">
    <source>
        <dbReference type="Proteomes" id="UP000279541"/>
    </source>
</evidence>
<feature type="transmembrane region" description="Helical" evidence="1">
    <location>
        <begin position="35"/>
        <end position="55"/>
    </location>
</feature>
<reference evidence="3 4" key="1">
    <citation type="submission" date="2017-01" db="EMBL/GenBank/DDBJ databases">
        <authorList>
            <person name="Mah S.A."/>
            <person name="Swanson W.J."/>
            <person name="Moy G.W."/>
            <person name="Vacquier V.D."/>
        </authorList>
    </citation>
    <scope>NUCLEOTIDE SEQUENCE [LARGE SCALE GENOMIC DNA]</scope>
    <source>
        <strain evidence="3 4">DSM 16927</strain>
    </source>
</reference>
<sequence length="228" mass="26907">MEIILVLFLIAILCLFFYLIFKIIYWICEKKTRSIWALSIVGMWILVIIINFIFFTKMEFIQSKVYKNMYLIKNPINNRDSIQSSIKQICLQKMNNEFLGNEKKYKNYNSDSTSVWLNYDFDFYNYSDNWLGSNTAHFIENEEDDGGPTSIHFLSEIQNEKLASFRINYCKNDTINYYASITYHNKEREIKTDTIINKCLKISKIIVPKKPQIIGESGIAKGMVIEKQ</sequence>
<dbReference type="AlphaFoldDB" id="A0A1N7HV17"/>
<keyword evidence="1" id="KW-1133">Transmembrane helix</keyword>
<protein>
    <submittedName>
        <fullName evidence="3">Uncharacterized protein</fullName>
    </submittedName>
</protein>
<evidence type="ECO:0000313" key="2">
    <source>
        <dbReference type="EMBL" id="AZA99008.1"/>
    </source>
</evidence>